<organism evidence="1 2">
    <name type="scientific">Gynuella sunshinyii YC6258</name>
    <dbReference type="NCBI Taxonomy" id="1445510"/>
    <lineage>
        <taxon>Bacteria</taxon>
        <taxon>Pseudomonadati</taxon>
        <taxon>Pseudomonadota</taxon>
        <taxon>Gammaproteobacteria</taxon>
        <taxon>Oceanospirillales</taxon>
        <taxon>Saccharospirillaceae</taxon>
        <taxon>Gynuella</taxon>
    </lineage>
</organism>
<dbReference type="STRING" id="1445510.YC6258_02842"/>
<dbReference type="PATRIC" id="fig|1445510.3.peg.2812"/>
<reference evidence="1 2" key="1">
    <citation type="submission" date="2014-01" db="EMBL/GenBank/DDBJ databases">
        <title>Full genme sequencing of cellulolytic bacterium Gynuella sunshinyii YC6258T gen. nov., sp. nov.</title>
        <authorList>
            <person name="Khan H."/>
            <person name="Chung E.J."/>
            <person name="Chung Y.R."/>
        </authorList>
    </citation>
    <scope>NUCLEOTIDE SEQUENCE [LARGE SCALE GENOMIC DNA]</scope>
    <source>
        <strain evidence="1 2">YC6258</strain>
    </source>
</reference>
<dbReference type="KEGG" id="gsn:YC6258_02842"/>
<dbReference type="Proteomes" id="UP000032266">
    <property type="component" value="Chromosome"/>
</dbReference>
<keyword evidence="2" id="KW-1185">Reference proteome</keyword>
<evidence type="ECO:0000313" key="1">
    <source>
        <dbReference type="EMBL" id="AJQ94880.1"/>
    </source>
</evidence>
<evidence type="ECO:0008006" key="3">
    <source>
        <dbReference type="Google" id="ProtNLM"/>
    </source>
</evidence>
<evidence type="ECO:0000313" key="2">
    <source>
        <dbReference type="Proteomes" id="UP000032266"/>
    </source>
</evidence>
<dbReference type="EMBL" id="CP007142">
    <property type="protein sequence ID" value="AJQ94880.1"/>
    <property type="molecule type" value="Genomic_DNA"/>
</dbReference>
<sequence length="277" mass="31919">MQISRPELSITDTLAACINGASRDAYKQRLVMAENEILRQAELYCRLGEQGTLYQITALLSGSSEDPVVLADLKKSELIRLYEYYLRKKKTGRELYDTLLGSSDKCPFCGGLGRPRNLDHYLPKAFFSQFSILPYNLIPACRDCNMEGKGDAYAQTQEDQILHPFLDRSHFFEQQWIFARYIQEDSDQPGVFEFYTSPPSQWSDIDKARVNKHFCEFDIGARYSVKAAQEISDVFAQRRLFSCVDEFKRTNLEPVIANASFANYWKRVMYIGLLNTL</sequence>
<name>A0A0C5V5Z9_9GAMM</name>
<dbReference type="HOGENOM" id="CLU_069622_1_0_6"/>
<protein>
    <recommendedName>
        <fullName evidence="3">HNH nuclease domain-containing protein</fullName>
    </recommendedName>
</protein>
<dbReference type="Gene3D" id="1.10.30.50">
    <property type="match status" value="1"/>
</dbReference>
<accession>A0A0C5V5Z9</accession>
<dbReference type="CDD" id="cd00085">
    <property type="entry name" value="HNHc"/>
    <property type="match status" value="1"/>
</dbReference>
<gene>
    <name evidence="1" type="ORF">YC6258_02842</name>
</gene>
<proteinExistence type="predicted"/>
<dbReference type="AlphaFoldDB" id="A0A0C5V5Z9"/>
<dbReference type="InterPro" id="IPR003615">
    <property type="entry name" value="HNH_nuc"/>
</dbReference>